<evidence type="ECO:0000256" key="8">
    <source>
        <dbReference type="SAM" id="Phobius"/>
    </source>
</evidence>
<comment type="similarity">
    <text evidence="6">Belongs to the ABC-4 integral membrane protein family.</text>
</comment>
<comment type="subcellular location">
    <subcellularLocation>
        <location evidence="1">Cell membrane</location>
        <topology evidence="1">Multi-pass membrane protein</topology>
    </subcellularLocation>
</comment>
<keyword evidence="4 8" id="KW-1133">Transmembrane helix</keyword>
<name>A0A940WKN4_9ACTN</name>
<feature type="transmembrane region" description="Helical" evidence="8">
    <location>
        <begin position="378"/>
        <end position="398"/>
    </location>
</feature>
<evidence type="ECO:0000313" key="12">
    <source>
        <dbReference type="Proteomes" id="UP000674234"/>
    </source>
</evidence>
<keyword evidence="3 8" id="KW-0812">Transmembrane</keyword>
<evidence type="ECO:0000256" key="3">
    <source>
        <dbReference type="ARBA" id="ARBA00022692"/>
    </source>
</evidence>
<feature type="transmembrane region" description="Helical" evidence="8">
    <location>
        <begin position="49"/>
        <end position="69"/>
    </location>
</feature>
<evidence type="ECO:0000256" key="4">
    <source>
        <dbReference type="ARBA" id="ARBA00022989"/>
    </source>
</evidence>
<dbReference type="Pfam" id="PF12704">
    <property type="entry name" value="MacB_PCD"/>
    <property type="match status" value="1"/>
</dbReference>
<evidence type="ECO:0000256" key="2">
    <source>
        <dbReference type="ARBA" id="ARBA00022475"/>
    </source>
</evidence>
<dbReference type="GO" id="GO:0022857">
    <property type="term" value="F:transmembrane transporter activity"/>
    <property type="evidence" value="ECO:0007669"/>
    <property type="project" value="TreeGrafter"/>
</dbReference>
<gene>
    <name evidence="11" type="ORF">JOL79_26980</name>
</gene>
<feature type="transmembrane region" description="Helical" evidence="8">
    <location>
        <begin position="292"/>
        <end position="317"/>
    </location>
</feature>
<feature type="domain" description="ABC3 transporter permease C-terminal" evidence="9">
    <location>
        <begin position="296"/>
        <end position="408"/>
    </location>
</feature>
<evidence type="ECO:0000256" key="6">
    <source>
        <dbReference type="ARBA" id="ARBA00038076"/>
    </source>
</evidence>
<feature type="domain" description="MacB-like periplasmic core" evidence="10">
    <location>
        <begin position="50"/>
        <end position="247"/>
    </location>
</feature>
<feature type="region of interest" description="Disordered" evidence="7">
    <location>
        <begin position="1"/>
        <end position="25"/>
    </location>
</feature>
<evidence type="ECO:0000256" key="5">
    <source>
        <dbReference type="ARBA" id="ARBA00023136"/>
    </source>
</evidence>
<evidence type="ECO:0000259" key="9">
    <source>
        <dbReference type="Pfam" id="PF02687"/>
    </source>
</evidence>
<dbReference type="RefSeq" id="WP_210158695.1">
    <property type="nucleotide sequence ID" value="NZ_JAFCNB010000019.1"/>
</dbReference>
<organism evidence="11 12">
    <name type="scientific">Microbispora oryzae</name>
    <dbReference type="NCBI Taxonomy" id="2806554"/>
    <lineage>
        <taxon>Bacteria</taxon>
        <taxon>Bacillati</taxon>
        <taxon>Actinomycetota</taxon>
        <taxon>Actinomycetes</taxon>
        <taxon>Streptosporangiales</taxon>
        <taxon>Streptosporangiaceae</taxon>
        <taxon>Microbispora</taxon>
    </lineage>
</organism>
<reference evidence="11" key="1">
    <citation type="submission" date="2021-02" db="EMBL/GenBank/DDBJ databases">
        <title>Draft genome sequence of Microbispora sp. RL4-1S isolated from rice leaves in Thailand.</title>
        <authorList>
            <person name="Muangham S."/>
            <person name="Duangmal K."/>
        </authorList>
    </citation>
    <scope>NUCLEOTIDE SEQUENCE</scope>
    <source>
        <strain evidence="11">RL4-1S</strain>
    </source>
</reference>
<evidence type="ECO:0000256" key="1">
    <source>
        <dbReference type="ARBA" id="ARBA00004651"/>
    </source>
</evidence>
<keyword evidence="5 8" id="KW-0472">Membrane</keyword>
<dbReference type="AlphaFoldDB" id="A0A940WKN4"/>
<proteinExistence type="inferred from homology"/>
<dbReference type="GO" id="GO:0005886">
    <property type="term" value="C:plasma membrane"/>
    <property type="evidence" value="ECO:0007669"/>
    <property type="project" value="UniProtKB-SubCell"/>
</dbReference>
<sequence>MSDRAAVPYERGRRGRDAGGRERLTPARLSTGDVARLGAQGLRTRSTRVILSALGIAIGIATMVAVLGVSSSSQARLLGELDRLGTNMLTVGAGQQILGGESKLPKRAMTMIRAMDPIQMAGQTGDTGVPIFRNDRIPSTHTGGLQVRAASLDLPRTLQTTIRAGAWLNEFTAGQRAVVLGATAAERLGVTAGDAVWIDGQWWTVVGVLRESPLAEEIDVSALVGFPAAGAFLGFDGFPTTIYVRCVDAYVADIRGVLPRTANPEHPEEVTVSRPSDVLAARTAVAGAFTNLLLGVGGVALLVGGVGVANTMVISVLERRHEIGLRRSLGATRGQIRIQFLAESLLLTGMGGIGGGLLGALATYGYALWRDLPSVVPLWVLGGGLAAALAVGVVAGIYPAARAARMPPTAALSTT</sequence>
<dbReference type="PANTHER" id="PTHR30572">
    <property type="entry name" value="MEMBRANE COMPONENT OF TRANSPORTER-RELATED"/>
    <property type="match status" value="1"/>
</dbReference>
<dbReference type="EMBL" id="JAFCNB010000019">
    <property type="protein sequence ID" value="MBP2707434.1"/>
    <property type="molecule type" value="Genomic_DNA"/>
</dbReference>
<protein>
    <submittedName>
        <fullName evidence="11">ABC transporter permease</fullName>
    </submittedName>
</protein>
<evidence type="ECO:0000256" key="7">
    <source>
        <dbReference type="SAM" id="MobiDB-lite"/>
    </source>
</evidence>
<dbReference type="Proteomes" id="UP000674234">
    <property type="component" value="Unassembled WGS sequence"/>
</dbReference>
<evidence type="ECO:0000259" key="10">
    <source>
        <dbReference type="Pfam" id="PF12704"/>
    </source>
</evidence>
<accession>A0A940WKN4</accession>
<keyword evidence="2" id="KW-1003">Cell membrane</keyword>
<dbReference type="InterPro" id="IPR025857">
    <property type="entry name" value="MacB_PCD"/>
</dbReference>
<comment type="caution">
    <text evidence="11">The sequence shown here is derived from an EMBL/GenBank/DDBJ whole genome shotgun (WGS) entry which is preliminary data.</text>
</comment>
<feature type="transmembrane region" description="Helical" evidence="8">
    <location>
        <begin position="338"/>
        <end position="366"/>
    </location>
</feature>
<evidence type="ECO:0000313" key="11">
    <source>
        <dbReference type="EMBL" id="MBP2707434.1"/>
    </source>
</evidence>
<feature type="compositionally biased region" description="Basic and acidic residues" evidence="7">
    <location>
        <begin position="10"/>
        <end position="25"/>
    </location>
</feature>
<dbReference type="PANTHER" id="PTHR30572:SF4">
    <property type="entry name" value="ABC TRANSPORTER PERMEASE YTRF"/>
    <property type="match status" value="1"/>
</dbReference>
<dbReference type="Pfam" id="PF02687">
    <property type="entry name" value="FtsX"/>
    <property type="match status" value="1"/>
</dbReference>
<dbReference type="InterPro" id="IPR050250">
    <property type="entry name" value="Macrolide_Exporter_MacB"/>
</dbReference>
<keyword evidence="12" id="KW-1185">Reference proteome</keyword>
<dbReference type="InterPro" id="IPR003838">
    <property type="entry name" value="ABC3_permease_C"/>
</dbReference>